<dbReference type="AlphaFoldDB" id="A0A7C4LIB3"/>
<dbReference type="PROSITE" id="PS00409">
    <property type="entry name" value="PROKAR_NTER_METHYL"/>
    <property type="match status" value="1"/>
</dbReference>
<keyword evidence="1" id="KW-1133">Transmembrane helix</keyword>
<dbReference type="InterPro" id="IPR012902">
    <property type="entry name" value="N_methyl_site"/>
</dbReference>
<dbReference type="Gene3D" id="3.30.700.10">
    <property type="entry name" value="Glycoprotein, Type 4 Pilin"/>
    <property type="match status" value="1"/>
</dbReference>
<accession>A0A7C4LIB3</accession>
<dbReference type="Pfam" id="PF07963">
    <property type="entry name" value="N_methyl"/>
    <property type="match status" value="1"/>
</dbReference>
<gene>
    <name evidence="2" type="ORF">ENS64_00920</name>
</gene>
<dbReference type="NCBIfam" id="TIGR02532">
    <property type="entry name" value="IV_pilin_GFxxxE"/>
    <property type="match status" value="1"/>
</dbReference>
<evidence type="ECO:0000313" key="2">
    <source>
        <dbReference type="EMBL" id="HGT37822.1"/>
    </source>
</evidence>
<comment type="caution">
    <text evidence="2">The sequence shown here is derived from an EMBL/GenBank/DDBJ whole genome shotgun (WGS) entry which is preliminary data.</text>
</comment>
<feature type="transmembrane region" description="Helical" evidence="1">
    <location>
        <begin position="12"/>
        <end position="36"/>
    </location>
</feature>
<dbReference type="InterPro" id="IPR045584">
    <property type="entry name" value="Pilin-like"/>
</dbReference>
<keyword evidence="1" id="KW-0472">Membrane</keyword>
<organism evidence="2">
    <name type="scientific">Schlesneria paludicola</name>
    <dbReference type="NCBI Taxonomy" id="360056"/>
    <lineage>
        <taxon>Bacteria</taxon>
        <taxon>Pseudomonadati</taxon>
        <taxon>Planctomycetota</taxon>
        <taxon>Planctomycetia</taxon>
        <taxon>Planctomycetales</taxon>
        <taxon>Planctomycetaceae</taxon>
        <taxon>Schlesneria</taxon>
    </lineage>
</organism>
<proteinExistence type="predicted"/>
<reference evidence="2" key="1">
    <citation type="journal article" date="2020" name="mSystems">
        <title>Genome- and Community-Level Interaction Insights into Carbon Utilization and Element Cycling Functions of Hydrothermarchaeota in Hydrothermal Sediment.</title>
        <authorList>
            <person name="Zhou Z."/>
            <person name="Liu Y."/>
            <person name="Xu W."/>
            <person name="Pan J."/>
            <person name="Luo Z.H."/>
            <person name="Li M."/>
        </authorList>
    </citation>
    <scope>NUCLEOTIDE SEQUENCE [LARGE SCALE GENOMIC DNA]</scope>
    <source>
        <strain evidence="2">SpSt-508</strain>
    </source>
</reference>
<name>A0A7C4LIB3_9PLAN</name>
<protein>
    <submittedName>
        <fullName evidence="2">Prepilin-type N-terminal cleavage/methylation domain-containing protein</fullName>
    </submittedName>
</protein>
<sequence>MCPKPAIRRGGYTLIELLLAVALLAVLVGITVPSALRLYADSQLSEAAELVRQQVAGARIRAIDSGLIYQFRYEPDGRRFIVCPFERETEPSNDAATGTGVTTGVGKFTKFAGELPDGFRFIACCIGTTTTGQQVAEEFLDGLPNAGDLASVAWSPPITFAPDGTAVDAAFEVEDPRKYVMRFEVRGLTGAVKFYFVSTEAAP</sequence>
<keyword evidence="1" id="KW-0812">Transmembrane</keyword>
<dbReference type="EMBL" id="DSVQ01000003">
    <property type="protein sequence ID" value="HGT37822.1"/>
    <property type="molecule type" value="Genomic_DNA"/>
</dbReference>
<dbReference type="SUPFAM" id="SSF54523">
    <property type="entry name" value="Pili subunits"/>
    <property type="match status" value="1"/>
</dbReference>
<evidence type="ECO:0000256" key="1">
    <source>
        <dbReference type="SAM" id="Phobius"/>
    </source>
</evidence>